<evidence type="ECO:0000313" key="12">
    <source>
        <dbReference type="EMBL" id="SEG48694.1"/>
    </source>
</evidence>
<dbReference type="PANTHER" id="PTHR47861:SF3">
    <property type="entry name" value="FKBP-TYPE PEPTIDYL-PROLYL CIS-TRANS ISOMERASE SLYD"/>
    <property type="match status" value="1"/>
</dbReference>
<evidence type="ECO:0000256" key="2">
    <source>
        <dbReference type="ARBA" id="ARBA00004496"/>
    </source>
</evidence>
<accession>A0A1H6AKK3</accession>
<organism evidence="12 13">
    <name type="scientific">Algoriphagus boritolerans DSM 17298 = JCM 18970</name>
    <dbReference type="NCBI Taxonomy" id="1120964"/>
    <lineage>
        <taxon>Bacteria</taxon>
        <taxon>Pseudomonadati</taxon>
        <taxon>Bacteroidota</taxon>
        <taxon>Cytophagia</taxon>
        <taxon>Cytophagales</taxon>
        <taxon>Cyclobacteriaceae</taxon>
        <taxon>Algoriphagus</taxon>
    </lineage>
</organism>
<keyword evidence="6" id="KW-0143">Chaperone</keyword>
<evidence type="ECO:0000256" key="7">
    <source>
        <dbReference type="ARBA" id="ARBA00023235"/>
    </source>
</evidence>
<comment type="similarity">
    <text evidence="3 10">Belongs to the FKBP-type PPIase family.</text>
</comment>
<reference evidence="13" key="1">
    <citation type="submission" date="2016-10" db="EMBL/GenBank/DDBJ databases">
        <authorList>
            <person name="Varghese N."/>
            <person name="Submissions S."/>
        </authorList>
    </citation>
    <scope>NUCLEOTIDE SEQUENCE [LARGE SCALE GENOMIC DNA]</scope>
    <source>
        <strain evidence="13">DSM 17298</strain>
    </source>
</reference>
<evidence type="ECO:0000256" key="8">
    <source>
        <dbReference type="ARBA" id="ARBA00037071"/>
    </source>
</evidence>
<evidence type="ECO:0000259" key="11">
    <source>
        <dbReference type="PROSITE" id="PS50059"/>
    </source>
</evidence>
<dbReference type="PROSITE" id="PS50059">
    <property type="entry name" value="FKBP_PPIASE"/>
    <property type="match status" value="1"/>
</dbReference>
<dbReference type="Pfam" id="PF00254">
    <property type="entry name" value="FKBP_C"/>
    <property type="match status" value="1"/>
</dbReference>
<sequence>MKAEKDKVVAVSYILKVDDGESGQELYETVSEEQPFYFLFGYQNVLPKFEEAVLGKAAGETFSVAIDFENAYGDYEDAKKVIIPKANFKEEGKKNKELLRIGSVIPMKDDKGNQMRGEVTKVDYLGVHMDFNPPLAGYDLYFEGKVVSVRDAQAVEIEHGHAHGPDGHHHH</sequence>
<dbReference type="Gene3D" id="3.10.50.40">
    <property type="match status" value="1"/>
</dbReference>
<dbReference type="RefSeq" id="WP_103926709.1">
    <property type="nucleotide sequence ID" value="NZ_FNVR01000047.1"/>
</dbReference>
<dbReference type="GO" id="GO:0003755">
    <property type="term" value="F:peptidyl-prolyl cis-trans isomerase activity"/>
    <property type="evidence" value="ECO:0007669"/>
    <property type="project" value="UniProtKB-UniRule"/>
</dbReference>
<dbReference type="PANTHER" id="PTHR47861">
    <property type="entry name" value="FKBP-TYPE PEPTIDYL-PROLYL CIS-TRANS ISOMERASE SLYD"/>
    <property type="match status" value="1"/>
</dbReference>
<dbReference type="EMBL" id="FNVR01000047">
    <property type="protein sequence ID" value="SEG48694.1"/>
    <property type="molecule type" value="Genomic_DNA"/>
</dbReference>
<evidence type="ECO:0000256" key="3">
    <source>
        <dbReference type="ARBA" id="ARBA00006577"/>
    </source>
</evidence>
<keyword evidence="5 9" id="KW-0697">Rotamase</keyword>
<dbReference type="InterPro" id="IPR046357">
    <property type="entry name" value="PPIase_dom_sf"/>
</dbReference>
<evidence type="ECO:0000256" key="5">
    <source>
        <dbReference type="ARBA" id="ARBA00023110"/>
    </source>
</evidence>
<keyword evidence="13" id="KW-1185">Reference proteome</keyword>
<dbReference type="Proteomes" id="UP000236736">
    <property type="component" value="Unassembled WGS sequence"/>
</dbReference>
<protein>
    <recommendedName>
        <fullName evidence="10">Peptidyl-prolyl cis-trans isomerase</fullName>
        <ecNumber evidence="10">5.2.1.8</ecNumber>
    </recommendedName>
</protein>
<proteinExistence type="inferred from homology"/>
<evidence type="ECO:0000313" key="13">
    <source>
        <dbReference type="Proteomes" id="UP000236736"/>
    </source>
</evidence>
<gene>
    <name evidence="12" type="ORF">SAMN03080598_04169</name>
</gene>
<keyword evidence="4" id="KW-0963">Cytoplasm</keyword>
<name>A0A1H6AKK3_9BACT</name>
<evidence type="ECO:0000256" key="1">
    <source>
        <dbReference type="ARBA" id="ARBA00000971"/>
    </source>
</evidence>
<comment type="subcellular location">
    <subcellularLocation>
        <location evidence="2">Cytoplasm</location>
    </subcellularLocation>
</comment>
<dbReference type="InterPro" id="IPR001179">
    <property type="entry name" value="PPIase_FKBP_dom"/>
</dbReference>
<dbReference type="GO" id="GO:0005737">
    <property type="term" value="C:cytoplasm"/>
    <property type="evidence" value="ECO:0007669"/>
    <property type="project" value="UniProtKB-SubCell"/>
</dbReference>
<dbReference type="OrthoDB" id="9808891at2"/>
<dbReference type="STRING" id="1120964.GCA_001313265_07474"/>
<comment type="function">
    <text evidence="8">Also involved in hydrogenase metallocenter assembly, probably by participating in the nickel insertion step. This function in hydrogenase biosynthesis requires chaperone activity and the presence of the metal-binding domain, but not PPIase activity.</text>
</comment>
<dbReference type="EC" id="5.2.1.8" evidence="10"/>
<dbReference type="AlphaFoldDB" id="A0A1H6AKK3"/>
<evidence type="ECO:0000256" key="6">
    <source>
        <dbReference type="ARBA" id="ARBA00023186"/>
    </source>
</evidence>
<dbReference type="SUPFAM" id="SSF54534">
    <property type="entry name" value="FKBP-like"/>
    <property type="match status" value="1"/>
</dbReference>
<feature type="domain" description="PPIase FKBP-type" evidence="11">
    <location>
        <begin position="6"/>
        <end position="88"/>
    </location>
</feature>
<dbReference type="GO" id="GO:0042026">
    <property type="term" value="P:protein refolding"/>
    <property type="evidence" value="ECO:0007669"/>
    <property type="project" value="UniProtKB-ARBA"/>
</dbReference>
<evidence type="ECO:0000256" key="9">
    <source>
        <dbReference type="PROSITE-ProRule" id="PRU00277"/>
    </source>
</evidence>
<evidence type="ECO:0000256" key="4">
    <source>
        <dbReference type="ARBA" id="ARBA00022490"/>
    </source>
</evidence>
<comment type="catalytic activity">
    <reaction evidence="1 9 10">
        <text>[protein]-peptidylproline (omega=180) = [protein]-peptidylproline (omega=0)</text>
        <dbReference type="Rhea" id="RHEA:16237"/>
        <dbReference type="Rhea" id="RHEA-COMP:10747"/>
        <dbReference type="Rhea" id="RHEA-COMP:10748"/>
        <dbReference type="ChEBI" id="CHEBI:83833"/>
        <dbReference type="ChEBI" id="CHEBI:83834"/>
        <dbReference type="EC" id="5.2.1.8"/>
    </reaction>
</comment>
<evidence type="ECO:0000256" key="10">
    <source>
        <dbReference type="RuleBase" id="RU003915"/>
    </source>
</evidence>
<keyword evidence="7 9" id="KW-0413">Isomerase</keyword>